<dbReference type="Gene3D" id="1.10.287.470">
    <property type="entry name" value="Helix hairpin bin"/>
    <property type="match status" value="1"/>
</dbReference>
<dbReference type="Proteomes" id="UP000198575">
    <property type="component" value="Unassembled WGS sequence"/>
</dbReference>
<dbReference type="RefSeq" id="WP_092410153.1">
    <property type="nucleotide sequence ID" value="NZ_FOVF01000033.1"/>
</dbReference>
<sequence>MAMSGKRVAWIAAGALVIFMLFLALRDPPVPVDIGEVRVAPFTQSFEEQGKTELNHRFVLAAPIAGTLQRIDLQQGDPVHAGDVVAEVEPSRAALLDPATRARLTAESEAAAADARAAGDRVAAAEAASVLARSDLERMQGMRGSGAISEAAFDAARSRADQALAILKAAQSDRRAALQRRESLAAVLLRQGQTGGKPISLQAPIDGVILHRYKESAVPVVAGEALLEFGDPRDLNIEVDTLSQDAVALEPGMAARILRWGGDAPLEARVSRIEPGGFTKISALGVEEQRTRVRLDFVSPFEQWSRLGDGYRVEVEFVLWHAEAVLQVPSSALFRDNGNWYAYRIDDGRARKVAVEIGRRAATATEIRSGLEASDRVVAHPDDRIVDGARIATP</sequence>
<evidence type="ECO:0000313" key="2">
    <source>
        <dbReference type="EMBL" id="SFN58281.1"/>
    </source>
</evidence>
<accession>A0A1I5A6X4</accession>
<reference evidence="2 3" key="1">
    <citation type="submission" date="2016-10" db="EMBL/GenBank/DDBJ databases">
        <authorList>
            <person name="de Groot N.N."/>
        </authorList>
    </citation>
    <scope>NUCLEOTIDE SEQUENCE [LARGE SCALE GENOMIC DNA]</scope>
    <source>
        <strain evidence="2 3">CGMCC 1.7659</strain>
    </source>
</reference>
<dbReference type="EMBL" id="FOVF01000033">
    <property type="protein sequence ID" value="SFN58281.1"/>
    <property type="molecule type" value="Genomic_DNA"/>
</dbReference>
<dbReference type="GO" id="GO:1990281">
    <property type="term" value="C:efflux pump complex"/>
    <property type="evidence" value="ECO:0007669"/>
    <property type="project" value="TreeGrafter"/>
</dbReference>
<dbReference type="Pfam" id="PF25989">
    <property type="entry name" value="YknX_C"/>
    <property type="match status" value="1"/>
</dbReference>
<dbReference type="Gene3D" id="2.40.420.20">
    <property type="match status" value="1"/>
</dbReference>
<dbReference type="GO" id="GO:0015562">
    <property type="term" value="F:efflux transmembrane transporter activity"/>
    <property type="evidence" value="ECO:0007669"/>
    <property type="project" value="TreeGrafter"/>
</dbReference>
<organism evidence="2 3">
    <name type="scientific">Dokdonella immobilis</name>
    <dbReference type="NCBI Taxonomy" id="578942"/>
    <lineage>
        <taxon>Bacteria</taxon>
        <taxon>Pseudomonadati</taxon>
        <taxon>Pseudomonadota</taxon>
        <taxon>Gammaproteobacteria</taxon>
        <taxon>Lysobacterales</taxon>
        <taxon>Rhodanobacteraceae</taxon>
        <taxon>Dokdonella</taxon>
    </lineage>
</organism>
<dbReference type="OrthoDB" id="9791520at2"/>
<proteinExistence type="predicted"/>
<feature type="domain" description="YknX-like C-terminal permuted SH3-like" evidence="1">
    <location>
        <begin position="325"/>
        <end position="392"/>
    </location>
</feature>
<name>A0A1I5A6X4_9GAMM</name>
<protein>
    <submittedName>
        <fullName evidence="2">HlyD family secretion protein</fullName>
    </submittedName>
</protein>
<evidence type="ECO:0000313" key="3">
    <source>
        <dbReference type="Proteomes" id="UP000198575"/>
    </source>
</evidence>
<dbReference type="PANTHER" id="PTHR30469:SF15">
    <property type="entry name" value="HLYD FAMILY OF SECRETION PROTEINS"/>
    <property type="match status" value="1"/>
</dbReference>
<dbReference type="STRING" id="578942.SAMN05216289_13317"/>
<keyword evidence="3" id="KW-1185">Reference proteome</keyword>
<dbReference type="PANTHER" id="PTHR30469">
    <property type="entry name" value="MULTIDRUG RESISTANCE PROTEIN MDTA"/>
    <property type="match status" value="1"/>
</dbReference>
<dbReference type="AlphaFoldDB" id="A0A1I5A6X4"/>
<evidence type="ECO:0000259" key="1">
    <source>
        <dbReference type="Pfam" id="PF25989"/>
    </source>
</evidence>
<dbReference type="Gene3D" id="2.40.50.100">
    <property type="match status" value="1"/>
</dbReference>
<gene>
    <name evidence="2" type="ORF">SAMN05216289_13317</name>
</gene>
<dbReference type="InterPro" id="IPR058637">
    <property type="entry name" value="YknX-like_C"/>
</dbReference>